<feature type="transmembrane region" description="Helical" evidence="1">
    <location>
        <begin position="37"/>
        <end position="55"/>
    </location>
</feature>
<organism evidence="2 3">
    <name type="scientific">Candidatus Electrothrix marina</name>
    <dbReference type="NCBI Taxonomy" id="1859130"/>
    <lineage>
        <taxon>Bacteria</taxon>
        <taxon>Pseudomonadati</taxon>
        <taxon>Thermodesulfobacteriota</taxon>
        <taxon>Desulfobulbia</taxon>
        <taxon>Desulfobulbales</taxon>
        <taxon>Desulfobulbaceae</taxon>
        <taxon>Candidatus Electrothrix</taxon>
    </lineage>
</organism>
<evidence type="ECO:0008006" key="4">
    <source>
        <dbReference type="Google" id="ProtNLM"/>
    </source>
</evidence>
<feature type="non-terminal residue" evidence="2">
    <location>
        <position position="77"/>
    </location>
</feature>
<dbReference type="AlphaFoldDB" id="A0A444JFS7"/>
<gene>
    <name evidence="2" type="ORF">VU01_10619</name>
</gene>
<comment type="caution">
    <text evidence="2">The sequence shown here is derived from an EMBL/GenBank/DDBJ whole genome shotgun (WGS) entry which is preliminary data.</text>
</comment>
<feature type="transmembrane region" description="Helical" evidence="1">
    <location>
        <begin position="6"/>
        <end position="25"/>
    </location>
</feature>
<evidence type="ECO:0000256" key="1">
    <source>
        <dbReference type="SAM" id="Phobius"/>
    </source>
</evidence>
<dbReference type="Proteomes" id="UP000288892">
    <property type="component" value="Unassembled WGS sequence"/>
</dbReference>
<proteinExistence type="predicted"/>
<protein>
    <recommendedName>
        <fullName evidence="4">C-type cytochrome biogenesis protein CcsB</fullName>
    </recommendedName>
</protein>
<name>A0A444JFS7_9BACT</name>
<keyword evidence="1" id="KW-1133">Transmembrane helix</keyword>
<accession>A0A444JFS7</accession>
<reference evidence="2 3" key="1">
    <citation type="submission" date="2017-01" db="EMBL/GenBank/DDBJ databases">
        <title>The cable genome- insights into the physiology and evolution of filamentous bacteria capable of sulfide oxidation via long distance electron transfer.</title>
        <authorList>
            <person name="Schreiber L."/>
            <person name="Bjerg J.T."/>
            <person name="Boggild A."/>
            <person name="Van De Vossenberg J."/>
            <person name="Meysman F."/>
            <person name="Nielsen L.P."/>
            <person name="Schramm A."/>
            <person name="Kjeldsen K.U."/>
        </authorList>
    </citation>
    <scope>NUCLEOTIDE SEQUENCE [LARGE SCALE GENOMIC DNA]</scope>
    <source>
        <strain evidence="2">A5</strain>
    </source>
</reference>
<dbReference type="EMBL" id="MTKS01000061">
    <property type="protein sequence ID" value="RWX51935.1"/>
    <property type="molecule type" value="Genomic_DNA"/>
</dbReference>
<evidence type="ECO:0000313" key="2">
    <source>
        <dbReference type="EMBL" id="RWX51935.1"/>
    </source>
</evidence>
<evidence type="ECO:0000313" key="3">
    <source>
        <dbReference type="Proteomes" id="UP000288892"/>
    </source>
</evidence>
<keyword evidence="3" id="KW-1185">Reference proteome</keyword>
<keyword evidence="1" id="KW-0812">Transmembrane</keyword>
<keyword evidence="1" id="KW-0472">Membrane</keyword>
<sequence>MSYLLFQAAFAAYLAAAVIYTVFFFSQKAQVRNVARIVFIVAASLHTVNIIFRYIEAGHTPITSIHETISFFAWSVS</sequence>